<evidence type="ECO:0000313" key="5">
    <source>
        <dbReference type="EMBL" id="KEA56444.1"/>
    </source>
</evidence>
<evidence type="ECO:0000256" key="2">
    <source>
        <dbReference type="ARBA" id="ARBA00023125"/>
    </source>
</evidence>
<dbReference type="PANTHER" id="PTHR33164:SF105">
    <property type="entry name" value="TRANSCRIPTIONAL REPRESSOR PROTEIN-RELATED"/>
    <property type="match status" value="1"/>
</dbReference>
<dbReference type="OrthoDB" id="8795430at2"/>
<dbReference type="InterPro" id="IPR023187">
    <property type="entry name" value="Tscrpt_reg_MarR-type_CS"/>
</dbReference>
<dbReference type="GO" id="GO:0003677">
    <property type="term" value="F:DNA binding"/>
    <property type="evidence" value="ECO:0007669"/>
    <property type="project" value="UniProtKB-KW"/>
</dbReference>
<dbReference type="PROSITE" id="PS50995">
    <property type="entry name" value="HTH_MARR_2"/>
    <property type="match status" value="1"/>
</dbReference>
<name>A0A071M694_9BURK</name>
<dbReference type="InterPro" id="IPR036388">
    <property type="entry name" value="WH-like_DNA-bd_sf"/>
</dbReference>
<dbReference type="Gene3D" id="1.10.10.10">
    <property type="entry name" value="Winged helix-like DNA-binding domain superfamily/Winged helix DNA-binding domain"/>
    <property type="match status" value="1"/>
</dbReference>
<feature type="domain" description="HTH marR-type" evidence="4">
    <location>
        <begin position="1"/>
        <end position="143"/>
    </location>
</feature>
<dbReference type="Pfam" id="PF01047">
    <property type="entry name" value="MarR"/>
    <property type="match status" value="1"/>
</dbReference>
<accession>A0A071M694</accession>
<comment type="caution">
    <text evidence="5">The sequence shown here is derived from an EMBL/GenBank/DDBJ whole genome shotgun (WGS) entry which is preliminary data.</text>
</comment>
<keyword evidence="3" id="KW-0804">Transcription</keyword>
<sequence>MLPVNQPLGIDQCNCFTVRKASRQISRLYDSHLEPSGLRITQFLTLAALREVGSTPVNALAERLDIERTAMGKMVGFLERDGFVTIKPSPTDGRSRLVELTEEGRRLHERASPLWQEAQREFEQLNGVANVTALREGLRGVQIGDVSMRSSQD</sequence>
<dbReference type="GO" id="GO:0006950">
    <property type="term" value="P:response to stress"/>
    <property type="evidence" value="ECO:0007669"/>
    <property type="project" value="TreeGrafter"/>
</dbReference>
<dbReference type="SMART" id="SM00347">
    <property type="entry name" value="HTH_MARR"/>
    <property type="match status" value="1"/>
</dbReference>
<organism evidence="5">
    <name type="scientific">Burkholderia cenocepacia</name>
    <dbReference type="NCBI Taxonomy" id="95486"/>
    <lineage>
        <taxon>Bacteria</taxon>
        <taxon>Pseudomonadati</taxon>
        <taxon>Pseudomonadota</taxon>
        <taxon>Betaproteobacteria</taxon>
        <taxon>Burkholderiales</taxon>
        <taxon>Burkholderiaceae</taxon>
        <taxon>Burkholderia</taxon>
        <taxon>Burkholderia cepacia complex</taxon>
    </lineage>
</organism>
<reference evidence="5" key="1">
    <citation type="submission" date="2014-04" db="EMBL/GenBank/DDBJ databases">
        <title>In planta biocontrol of soil-borne Fusarium wilt of banana through a plant endophytic bacterium, Burkholderia cenocepacia 869T2.</title>
        <authorList>
            <person name="Ho Y.-N."/>
            <person name="Chiang H.-M."/>
            <person name="Chao C.-P."/>
            <person name="Su C.-C."/>
            <person name="Hsu H.-F."/>
            <person name="Guo C.-T."/>
            <person name="Hsieh J.-L."/>
            <person name="Huang C.-C."/>
        </authorList>
    </citation>
    <scope>NUCLEOTIDE SEQUENCE [LARGE SCALE GENOMIC DNA]</scope>
    <source>
        <strain evidence="5">869T2</strain>
    </source>
</reference>
<dbReference type="PANTHER" id="PTHR33164">
    <property type="entry name" value="TRANSCRIPTIONAL REGULATOR, MARR FAMILY"/>
    <property type="match status" value="1"/>
</dbReference>
<dbReference type="InterPro" id="IPR039422">
    <property type="entry name" value="MarR/SlyA-like"/>
</dbReference>
<protein>
    <submittedName>
        <fullName evidence="5">Transcriptional regulator</fullName>
    </submittedName>
</protein>
<dbReference type="EMBL" id="JJOA01000027">
    <property type="protein sequence ID" value="KEA56444.1"/>
    <property type="molecule type" value="Genomic_DNA"/>
</dbReference>
<dbReference type="InterPro" id="IPR000835">
    <property type="entry name" value="HTH_MarR-typ"/>
</dbReference>
<dbReference type="SUPFAM" id="SSF46785">
    <property type="entry name" value="Winged helix' DNA-binding domain"/>
    <property type="match status" value="1"/>
</dbReference>
<gene>
    <name evidence="5" type="ORF">DT99_27035</name>
</gene>
<dbReference type="InterPro" id="IPR036390">
    <property type="entry name" value="WH_DNA-bd_sf"/>
</dbReference>
<dbReference type="GO" id="GO:0003700">
    <property type="term" value="F:DNA-binding transcription factor activity"/>
    <property type="evidence" value="ECO:0007669"/>
    <property type="project" value="InterPro"/>
</dbReference>
<keyword evidence="2" id="KW-0238">DNA-binding</keyword>
<evidence type="ECO:0000259" key="4">
    <source>
        <dbReference type="PROSITE" id="PS50995"/>
    </source>
</evidence>
<keyword evidence="1" id="KW-0805">Transcription regulation</keyword>
<evidence type="ECO:0000256" key="1">
    <source>
        <dbReference type="ARBA" id="ARBA00023015"/>
    </source>
</evidence>
<evidence type="ECO:0000256" key="3">
    <source>
        <dbReference type="ARBA" id="ARBA00023163"/>
    </source>
</evidence>
<dbReference type="PROSITE" id="PS01117">
    <property type="entry name" value="HTH_MARR_1"/>
    <property type="match status" value="1"/>
</dbReference>
<proteinExistence type="predicted"/>
<dbReference type="AlphaFoldDB" id="A0A071M694"/>